<dbReference type="PROSITE" id="PS51007">
    <property type="entry name" value="CYTC"/>
    <property type="match status" value="1"/>
</dbReference>
<name>A0AAU6WTH9_9FLAO</name>
<keyword evidence="7" id="KW-1185">Reference proteome</keyword>
<accession>A0AAU6WTH9</accession>
<dbReference type="GO" id="GO:0009055">
    <property type="term" value="F:electron transfer activity"/>
    <property type="evidence" value="ECO:0007669"/>
    <property type="project" value="InterPro"/>
</dbReference>
<sequence>MKVLSYMLIALLLSCSKEKVITMQKVDIGNVHFEYPSDWNLTTLKGIDSYISYLSKDEDTLWIEYGWYNAKIYNYPLKNNLFKQITIDGREAILETSRNSIGGFASLYIPKTDSLSGLYIRNRKGNIKEVLNIYKTVRIDNPKRKQFLNFDSKSYKTKSSPPGIVVYENNCLNCHSEYRYMIGPALDFNLIRSKSKQWMKQYIATDKKSGESATECSQIKDSHQINEIMKYIYRGNLSD</sequence>
<dbReference type="Gene3D" id="1.10.760.10">
    <property type="entry name" value="Cytochrome c-like domain"/>
    <property type="match status" value="1"/>
</dbReference>
<protein>
    <recommendedName>
        <fullName evidence="5">Cytochrome c domain-containing protein</fullName>
    </recommendedName>
</protein>
<evidence type="ECO:0000256" key="1">
    <source>
        <dbReference type="ARBA" id="ARBA00022617"/>
    </source>
</evidence>
<dbReference type="GO" id="GO:0020037">
    <property type="term" value="F:heme binding"/>
    <property type="evidence" value="ECO:0007669"/>
    <property type="project" value="InterPro"/>
</dbReference>
<dbReference type="PROSITE" id="PS51257">
    <property type="entry name" value="PROKAR_LIPOPROTEIN"/>
    <property type="match status" value="1"/>
</dbReference>
<keyword evidence="2 4" id="KW-0479">Metal-binding</keyword>
<evidence type="ECO:0000256" key="3">
    <source>
        <dbReference type="ARBA" id="ARBA00023004"/>
    </source>
</evidence>
<dbReference type="AlphaFoldDB" id="A0AAU6WTH9"/>
<keyword evidence="3 4" id="KW-0408">Iron</keyword>
<organism evidence="6 7">
    <name type="scientific">Chryseobacterium endophyticum</name>
    <dbReference type="NCBI Taxonomy" id="1854762"/>
    <lineage>
        <taxon>Bacteria</taxon>
        <taxon>Pseudomonadati</taxon>
        <taxon>Bacteroidota</taxon>
        <taxon>Flavobacteriia</taxon>
        <taxon>Flavobacteriales</taxon>
        <taxon>Weeksellaceae</taxon>
        <taxon>Chryseobacterium group</taxon>
        <taxon>Chryseobacterium</taxon>
    </lineage>
</organism>
<dbReference type="InterPro" id="IPR036909">
    <property type="entry name" value="Cyt_c-like_dom_sf"/>
</dbReference>
<gene>
    <name evidence="6" type="ORF">AAFP95_08725</name>
</gene>
<dbReference type="RefSeq" id="WP_294229891.1">
    <property type="nucleotide sequence ID" value="NZ_CP154834.1"/>
</dbReference>
<dbReference type="InterPro" id="IPR009056">
    <property type="entry name" value="Cyt_c-like_dom"/>
</dbReference>
<proteinExistence type="predicted"/>
<evidence type="ECO:0000256" key="4">
    <source>
        <dbReference type="PROSITE-ProRule" id="PRU00433"/>
    </source>
</evidence>
<feature type="domain" description="Cytochrome c" evidence="5">
    <location>
        <begin position="158"/>
        <end position="236"/>
    </location>
</feature>
<dbReference type="Proteomes" id="UP001463665">
    <property type="component" value="Chromosome"/>
</dbReference>
<dbReference type="GO" id="GO:0046872">
    <property type="term" value="F:metal ion binding"/>
    <property type="evidence" value="ECO:0007669"/>
    <property type="project" value="UniProtKB-KW"/>
</dbReference>
<evidence type="ECO:0000313" key="6">
    <source>
        <dbReference type="EMBL" id="XAO75908.1"/>
    </source>
</evidence>
<reference evidence="6 7" key="1">
    <citation type="submission" date="2024-04" db="EMBL/GenBank/DDBJ databases">
        <title>Genome sequencing and assembly of rice foliar adapted Chryseobacterium endophyticum OsEnb-ALM-A6.</title>
        <authorList>
            <person name="Kumar S."/>
            <person name="Javed M."/>
            <person name="Chouhan V."/>
            <person name="Charishma K."/>
            <person name="Patel A."/>
            <person name="Kumar M."/>
            <person name="Sahu K.P."/>
            <person name="Kumar A."/>
        </authorList>
    </citation>
    <scope>NUCLEOTIDE SEQUENCE [LARGE SCALE GENOMIC DNA]</scope>
    <source>
        <strain evidence="6 7">OsEnb-ALM-A6</strain>
    </source>
</reference>
<dbReference type="EMBL" id="CP154834">
    <property type="protein sequence ID" value="XAO75908.1"/>
    <property type="molecule type" value="Genomic_DNA"/>
</dbReference>
<keyword evidence="1 4" id="KW-0349">Heme</keyword>
<evidence type="ECO:0000259" key="5">
    <source>
        <dbReference type="PROSITE" id="PS51007"/>
    </source>
</evidence>
<evidence type="ECO:0000313" key="7">
    <source>
        <dbReference type="Proteomes" id="UP001463665"/>
    </source>
</evidence>
<evidence type="ECO:0000256" key="2">
    <source>
        <dbReference type="ARBA" id="ARBA00022723"/>
    </source>
</evidence>